<evidence type="ECO:0000256" key="1">
    <source>
        <dbReference type="SAM" id="MobiDB-lite"/>
    </source>
</evidence>
<dbReference type="PANTHER" id="PTHR33240:SF8">
    <property type="entry name" value="OS03G0439900 PROTEIN"/>
    <property type="match status" value="1"/>
</dbReference>
<comment type="caution">
    <text evidence="2">The sequence shown here is derived from an EMBL/GenBank/DDBJ whole genome shotgun (WGS) entry which is preliminary data.</text>
</comment>
<proteinExistence type="predicted"/>
<evidence type="ECO:0000313" key="2">
    <source>
        <dbReference type="EMBL" id="KAF2543666.1"/>
    </source>
</evidence>
<dbReference type="PANTHER" id="PTHR33240">
    <property type="entry name" value="OS08G0508500 PROTEIN"/>
    <property type="match status" value="1"/>
</dbReference>
<feature type="region of interest" description="Disordered" evidence="1">
    <location>
        <begin position="214"/>
        <end position="258"/>
    </location>
</feature>
<protein>
    <submittedName>
        <fullName evidence="2">Uncharacterized protein</fullName>
    </submittedName>
</protein>
<dbReference type="Proteomes" id="UP000712281">
    <property type="component" value="Unassembled WGS sequence"/>
</dbReference>
<dbReference type="InterPro" id="IPR021109">
    <property type="entry name" value="Peptidase_aspartic_dom_sf"/>
</dbReference>
<accession>A0A8S9GH84</accession>
<evidence type="ECO:0000313" key="3">
    <source>
        <dbReference type="Proteomes" id="UP000712281"/>
    </source>
</evidence>
<reference evidence="2" key="1">
    <citation type="submission" date="2019-12" db="EMBL/GenBank/DDBJ databases">
        <title>Genome sequencing and annotation of Brassica cretica.</title>
        <authorList>
            <person name="Studholme D.J."/>
            <person name="Sarris P.F."/>
        </authorList>
    </citation>
    <scope>NUCLEOTIDE SEQUENCE</scope>
    <source>
        <strain evidence="2">PFS-001/15</strain>
        <tissue evidence="2">Leaf</tissue>
    </source>
</reference>
<organism evidence="2 3">
    <name type="scientific">Brassica cretica</name>
    <name type="common">Mustard</name>
    <dbReference type="NCBI Taxonomy" id="69181"/>
    <lineage>
        <taxon>Eukaryota</taxon>
        <taxon>Viridiplantae</taxon>
        <taxon>Streptophyta</taxon>
        <taxon>Embryophyta</taxon>
        <taxon>Tracheophyta</taxon>
        <taxon>Spermatophyta</taxon>
        <taxon>Magnoliopsida</taxon>
        <taxon>eudicotyledons</taxon>
        <taxon>Gunneridae</taxon>
        <taxon>Pentapetalae</taxon>
        <taxon>rosids</taxon>
        <taxon>malvids</taxon>
        <taxon>Brassicales</taxon>
        <taxon>Brassicaceae</taxon>
        <taxon>Brassiceae</taxon>
        <taxon>Brassica</taxon>
    </lineage>
</organism>
<gene>
    <name evidence="2" type="ORF">F2Q68_00031925</name>
</gene>
<dbReference type="CDD" id="cd00303">
    <property type="entry name" value="retropepsin_like"/>
    <property type="match status" value="1"/>
</dbReference>
<dbReference type="EMBL" id="QGKW02002005">
    <property type="protein sequence ID" value="KAF2543666.1"/>
    <property type="molecule type" value="Genomic_DNA"/>
</dbReference>
<dbReference type="SUPFAM" id="SSF50630">
    <property type="entry name" value="Acid proteases"/>
    <property type="match status" value="1"/>
</dbReference>
<name>A0A8S9GH84_BRACR</name>
<dbReference type="AlphaFoldDB" id="A0A8S9GH84"/>
<dbReference type="Gene3D" id="2.40.70.10">
    <property type="entry name" value="Acid Proteases"/>
    <property type="match status" value="1"/>
</dbReference>
<feature type="compositionally biased region" description="Low complexity" evidence="1">
    <location>
        <begin position="245"/>
        <end position="258"/>
    </location>
</feature>
<sequence>MSTPAANDVVSFKDRATADQAKPHNYLLVIELTIQDIDVAKVLVDTGCSANIIYKSTVERMEIDLCAVTERPSPIFRLSGNATMTLSSIDLVVKDGSVIKVTEFLVIDRPTSYNAIVGTPWLNSMRAIPSTFHMCLRFPTPHGVETIQGDRRMSQSQTSIGEHLLSWIDSEACKVRLGSQSTYSLRLLAKHSLKERSEVNERANPAQKALAGELNQHAGQLAGEAQPSRRSAHRRAEPTCGYTHPTSSTITPVSSPAS</sequence>